<evidence type="ECO:0008006" key="3">
    <source>
        <dbReference type="Google" id="ProtNLM"/>
    </source>
</evidence>
<evidence type="ECO:0000313" key="1">
    <source>
        <dbReference type="EMBL" id="SFK23516.1"/>
    </source>
</evidence>
<sequence>MAVELALSADTVRLIVQKARAVSESLPDTYEDGHEGDLSFDTEKLENVHHHDGLAEEEHDDFSESELREIIDDLNIDEATELVAIAWIGRGDYDQNDLDIAFSEARERSTSPVSAYLLGLPLLPDYLEAGLEALNL</sequence>
<comment type="caution">
    <text evidence="1">The sequence shown here is derived from an EMBL/GenBank/DDBJ whole genome shotgun (WGS) entry which is preliminary data.</text>
</comment>
<reference evidence="1 2" key="1">
    <citation type="submission" date="2016-10" db="EMBL/GenBank/DDBJ databases">
        <authorList>
            <person name="Varghese N."/>
            <person name="Submissions S."/>
        </authorList>
    </citation>
    <scope>NUCLEOTIDE SEQUENCE [LARGE SCALE GENOMIC DNA]</scope>
    <source>
        <strain evidence="1 2">DSM 16392</strain>
    </source>
</reference>
<evidence type="ECO:0000313" key="2">
    <source>
        <dbReference type="Proteomes" id="UP000199598"/>
    </source>
</evidence>
<gene>
    <name evidence="1" type="ORF">SAMN04488518_103177</name>
</gene>
<dbReference type="RefSeq" id="WP_093518163.1">
    <property type="nucleotide sequence ID" value="NZ_FOSK01000003.1"/>
</dbReference>
<protein>
    <recommendedName>
        <fullName evidence="3">DUF3775 domain-containing protein</fullName>
    </recommendedName>
</protein>
<dbReference type="Pfam" id="PF12616">
    <property type="entry name" value="DUF3775"/>
    <property type="match status" value="1"/>
</dbReference>
<proteinExistence type="predicted"/>
<dbReference type="Proteomes" id="UP000199598">
    <property type="component" value="Unassembled WGS sequence"/>
</dbReference>
<keyword evidence="2" id="KW-1185">Reference proteome</keyword>
<name>A0A1I3XWZ5_9HYPH</name>
<dbReference type="InterPro" id="IPR022254">
    <property type="entry name" value="DUF3775"/>
</dbReference>
<organism evidence="1 2">
    <name type="scientific">Pseudovibrio ascidiaceicola</name>
    <dbReference type="NCBI Taxonomy" id="285279"/>
    <lineage>
        <taxon>Bacteria</taxon>
        <taxon>Pseudomonadati</taxon>
        <taxon>Pseudomonadota</taxon>
        <taxon>Alphaproteobacteria</taxon>
        <taxon>Hyphomicrobiales</taxon>
        <taxon>Stappiaceae</taxon>
        <taxon>Pseudovibrio</taxon>
    </lineage>
</organism>
<dbReference type="EMBL" id="FOSK01000003">
    <property type="protein sequence ID" value="SFK23516.1"/>
    <property type="molecule type" value="Genomic_DNA"/>
</dbReference>
<accession>A0A1I3XWZ5</accession>